<dbReference type="InterPro" id="IPR004399">
    <property type="entry name" value="HMP/HMP-P_kinase_dom"/>
</dbReference>
<feature type="domain" description="Pyridoxamine kinase/Phosphomethylpyrimidine kinase" evidence="5">
    <location>
        <begin position="15"/>
        <end position="256"/>
    </location>
</feature>
<keyword evidence="4" id="KW-0067">ATP-binding</keyword>
<evidence type="ECO:0000313" key="6">
    <source>
        <dbReference type="EMBL" id="KKN61030.1"/>
    </source>
</evidence>
<dbReference type="GO" id="GO:0008972">
    <property type="term" value="F:phosphomethylpyrimidine kinase activity"/>
    <property type="evidence" value="ECO:0007669"/>
    <property type="project" value="InterPro"/>
</dbReference>
<dbReference type="InterPro" id="IPR013749">
    <property type="entry name" value="PM/HMP-P_kinase-1"/>
</dbReference>
<evidence type="ECO:0000259" key="5">
    <source>
        <dbReference type="Pfam" id="PF08543"/>
    </source>
</evidence>
<dbReference type="EMBL" id="LAZR01000674">
    <property type="protein sequence ID" value="KKN61030.1"/>
    <property type="molecule type" value="Genomic_DNA"/>
</dbReference>
<dbReference type="SUPFAM" id="SSF53613">
    <property type="entry name" value="Ribokinase-like"/>
    <property type="match status" value="1"/>
</dbReference>
<protein>
    <recommendedName>
        <fullName evidence="5">Pyridoxamine kinase/Phosphomethylpyrimidine kinase domain-containing protein</fullName>
    </recommendedName>
</protein>
<reference evidence="6" key="1">
    <citation type="journal article" date="2015" name="Nature">
        <title>Complex archaea that bridge the gap between prokaryotes and eukaryotes.</title>
        <authorList>
            <person name="Spang A."/>
            <person name="Saw J.H."/>
            <person name="Jorgensen S.L."/>
            <person name="Zaremba-Niedzwiedzka K."/>
            <person name="Martijn J."/>
            <person name="Lind A.E."/>
            <person name="van Eijk R."/>
            <person name="Schleper C."/>
            <person name="Guy L."/>
            <person name="Ettema T.J."/>
        </authorList>
    </citation>
    <scope>NUCLEOTIDE SEQUENCE</scope>
</reference>
<dbReference type="PANTHER" id="PTHR20858:SF17">
    <property type="entry name" value="HYDROXYMETHYLPYRIMIDINE_PHOSPHOMETHYLPYRIMIDINE KINASE THI20-RELATED"/>
    <property type="match status" value="1"/>
</dbReference>
<keyword evidence="2" id="KW-0547">Nucleotide-binding</keyword>
<dbReference type="GO" id="GO:0008902">
    <property type="term" value="F:hydroxymethylpyrimidine kinase activity"/>
    <property type="evidence" value="ECO:0007669"/>
    <property type="project" value="TreeGrafter"/>
</dbReference>
<evidence type="ECO:0000256" key="4">
    <source>
        <dbReference type="ARBA" id="ARBA00022840"/>
    </source>
</evidence>
<evidence type="ECO:0000256" key="2">
    <source>
        <dbReference type="ARBA" id="ARBA00022741"/>
    </source>
</evidence>
<dbReference type="CDD" id="cd01169">
    <property type="entry name" value="HMPP_kinase"/>
    <property type="match status" value="1"/>
</dbReference>
<evidence type="ECO:0000256" key="1">
    <source>
        <dbReference type="ARBA" id="ARBA00022679"/>
    </source>
</evidence>
<comment type="caution">
    <text evidence="6">The sequence shown here is derived from an EMBL/GenBank/DDBJ whole genome shotgun (WGS) entry which is preliminary data.</text>
</comment>
<dbReference type="GO" id="GO:0005829">
    <property type="term" value="C:cytosol"/>
    <property type="evidence" value="ECO:0007669"/>
    <property type="project" value="TreeGrafter"/>
</dbReference>
<name>A0A0F9RX69_9ZZZZ</name>
<dbReference type="Pfam" id="PF08543">
    <property type="entry name" value="Phos_pyr_kin"/>
    <property type="match status" value="1"/>
</dbReference>
<dbReference type="GO" id="GO:0005524">
    <property type="term" value="F:ATP binding"/>
    <property type="evidence" value="ECO:0007669"/>
    <property type="project" value="UniProtKB-KW"/>
</dbReference>
<keyword evidence="1" id="KW-0808">Transferase</keyword>
<dbReference type="Gene3D" id="3.40.1190.20">
    <property type="match status" value="1"/>
</dbReference>
<dbReference type="AlphaFoldDB" id="A0A0F9RX69"/>
<evidence type="ECO:0000256" key="3">
    <source>
        <dbReference type="ARBA" id="ARBA00022777"/>
    </source>
</evidence>
<keyword evidence="3" id="KW-0418">Kinase</keyword>
<sequence>MSEAKPLALTIAGFDPSSGAGLQVDLKVFEELDVYGLSVATAITVQNSQAVLDVYTPPTNILKAQIETVLSDMHPKAIKVGMLSDKDNIMVLKEQILKLDKKQVVVDPIFTSTSGMALLDNEGQKALSHEIFPLTLVLTPNVEEAEKLAGFNINSLDDAQRAASIINDLGPKWIVIKGGHRDLDANLVQDVVYNGVNFEILKKERIDKKVRGTGCIFSAAITAYLACGMDVLEAIKKARNFVQTKIQEASMIGTGNPQI</sequence>
<proteinExistence type="predicted"/>
<dbReference type="InterPro" id="IPR029056">
    <property type="entry name" value="Ribokinase-like"/>
</dbReference>
<dbReference type="NCBIfam" id="TIGR00097">
    <property type="entry name" value="HMP-P_kinase"/>
    <property type="match status" value="1"/>
</dbReference>
<dbReference type="GO" id="GO:0009228">
    <property type="term" value="P:thiamine biosynthetic process"/>
    <property type="evidence" value="ECO:0007669"/>
    <property type="project" value="InterPro"/>
</dbReference>
<accession>A0A0F9RX69</accession>
<dbReference type="FunFam" id="3.40.1190.20:FF:000003">
    <property type="entry name" value="Phosphomethylpyrimidine kinase ThiD"/>
    <property type="match status" value="1"/>
</dbReference>
<gene>
    <name evidence="6" type="ORF">LCGC14_0525890</name>
</gene>
<dbReference type="PANTHER" id="PTHR20858">
    <property type="entry name" value="PHOSPHOMETHYLPYRIMIDINE KINASE"/>
    <property type="match status" value="1"/>
</dbReference>
<organism evidence="6">
    <name type="scientific">marine sediment metagenome</name>
    <dbReference type="NCBI Taxonomy" id="412755"/>
    <lineage>
        <taxon>unclassified sequences</taxon>
        <taxon>metagenomes</taxon>
        <taxon>ecological metagenomes</taxon>
    </lineage>
</organism>